<evidence type="ECO:0000256" key="1">
    <source>
        <dbReference type="SAM" id="Coils"/>
    </source>
</evidence>
<dbReference type="InterPro" id="IPR000160">
    <property type="entry name" value="GGDEF_dom"/>
</dbReference>
<dbReference type="InterPro" id="IPR011990">
    <property type="entry name" value="TPR-like_helical_dom_sf"/>
</dbReference>
<evidence type="ECO:0000256" key="2">
    <source>
        <dbReference type="SAM" id="MobiDB-lite"/>
    </source>
</evidence>
<organism evidence="4 5">
    <name type="scientific">Deinococcus sedimenti</name>
    <dbReference type="NCBI Taxonomy" id="1867090"/>
    <lineage>
        <taxon>Bacteria</taxon>
        <taxon>Thermotogati</taxon>
        <taxon>Deinococcota</taxon>
        <taxon>Deinococci</taxon>
        <taxon>Deinococcales</taxon>
        <taxon>Deinococcaceae</taxon>
        <taxon>Deinococcus</taxon>
    </lineage>
</organism>
<dbReference type="NCBIfam" id="TIGR00254">
    <property type="entry name" value="GGDEF"/>
    <property type="match status" value="1"/>
</dbReference>
<dbReference type="InterPro" id="IPR050469">
    <property type="entry name" value="Diguanylate_Cyclase"/>
</dbReference>
<feature type="region of interest" description="Disordered" evidence="2">
    <location>
        <begin position="501"/>
        <end position="522"/>
    </location>
</feature>
<gene>
    <name evidence="4" type="ORF">GCM10008960_19000</name>
</gene>
<proteinExistence type="predicted"/>
<dbReference type="PROSITE" id="PS50887">
    <property type="entry name" value="GGDEF"/>
    <property type="match status" value="1"/>
</dbReference>
<accession>A0ABQ2S5Y3</accession>
<feature type="coiled-coil region" evidence="1">
    <location>
        <begin position="319"/>
        <end position="346"/>
    </location>
</feature>
<name>A0ABQ2S5Y3_9DEIO</name>
<sequence>MPVSLPLADHAWTLRDLDPTRSRALATRCGQGHAELEAQVVLAYLDWREGRLEPATRTLAAALQVLRAEDPGRWQARAASVLSCLAGDLNEPDVALQLLDEQIRLCEALNLTELWASGIHDLAVQLRDVNPARSRNLLLQAQDAFRRCGYPIGNLLVHGNLGELDREAGQYASALAHHRAALADPLIRQHPGIEAWTLHGAARAAHEGSLPRPDAELARLQALRAVAHLDVQVEVTAALSLFLPPAEAAALLRALLSRADLGSHYRLGLLHSQLSGALERAGDDRGALRHLKVARQHERRAHAGQTRHAARLMDILRGMDDTRARNAALERHLNELRAMHAQVQHLSLTDPLTGLGNRRQFQEDLTTLTDEDALLLIDLDHFKRVNDTLGHPVGDDVLAQLGRLLARASRGEDRAYRYGGEEFALILRQVPPAALDGVAERVRAAVERGVFPAVPWTLTVSIGAARGRDARGDALLRAADEALYAAKRGGRNQVRRWPLRAAAPAFGPDPGAPARPRDAASV</sequence>
<dbReference type="PANTHER" id="PTHR45138">
    <property type="entry name" value="REGULATORY COMPONENTS OF SENSORY TRANSDUCTION SYSTEM"/>
    <property type="match status" value="1"/>
</dbReference>
<dbReference type="InterPro" id="IPR043128">
    <property type="entry name" value="Rev_trsase/Diguanyl_cyclase"/>
</dbReference>
<evidence type="ECO:0000313" key="5">
    <source>
        <dbReference type="Proteomes" id="UP000644548"/>
    </source>
</evidence>
<feature type="domain" description="GGDEF" evidence="3">
    <location>
        <begin position="370"/>
        <end position="499"/>
    </location>
</feature>
<dbReference type="Proteomes" id="UP000644548">
    <property type="component" value="Unassembled WGS sequence"/>
</dbReference>
<keyword evidence="5" id="KW-1185">Reference proteome</keyword>
<dbReference type="CDD" id="cd01949">
    <property type="entry name" value="GGDEF"/>
    <property type="match status" value="1"/>
</dbReference>
<feature type="compositionally biased region" description="Low complexity" evidence="2">
    <location>
        <begin position="501"/>
        <end position="514"/>
    </location>
</feature>
<reference evidence="5" key="1">
    <citation type="journal article" date="2019" name="Int. J. Syst. Evol. Microbiol.">
        <title>The Global Catalogue of Microorganisms (GCM) 10K type strain sequencing project: providing services to taxonomists for standard genome sequencing and annotation.</title>
        <authorList>
            <consortium name="The Broad Institute Genomics Platform"/>
            <consortium name="The Broad Institute Genome Sequencing Center for Infectious Disease"/>
            <person name="Wu L."/>
            <person name="Ma J."/>
        </authorList>
    </citation>
    <scope>NUCLEOTIDE SEQUENCE [LARGE SCALE GENOMIC DNA]</scope>
    <source>
        <strain evidence="5">JCM 31405</strain>
    </source>
</reference>
<dbReference type="InterPro" id="IPR029787">
    <property type="entry name" value="Nucleotide_cyclase"/>
</dbReference>
<comment type="caution">
    <text evidence="4">The sequence shown here is derived from an EMBL/GenBank/DDBJ whole genome shotgun (WGS) entry which is preliminary data.</text>
</comment>
<dbReference type="Pfam" id="PF00990">
    <property type="entry name" value="GGDEF"/>
    <property type="match status" value="1"/>
</dbReference>
<dbReference type="PANTHER" id="PTHR45138:SF9">
    <property type="entry name" value="DIGUANYLATE CYCLASE DGCM-RELATED"/>
    <property type="match status" value="1"/>
</dbReference>
<evidence type="ECO:0000313" key="4">
    <source>
        <dbReference type="EMBL" id="GGR92348.1"/>
    </source>
</evidence>
<protein>
    <recommendedName>
        <fullName evidence="3">GGDEF domain-containing protein</fullName>
    </recommendedName>
</protein>
<dbReference type="Gene3D" id="3.30.70.270">
    <property type="match status" value="1"/>
</dbReference>
<dbReference type="RefSeq" id="WP_189072934.1">
    <property type="nucleotide sequence ID" value="NZ_BMQN01000003.1"/>
</dbReference>
<dbReference type="SMART" id="SM00267">
    <property type="entry name" value="GGDEF"/>
    <property type="match status" value="1"/>
</dbReference>
<evidence type="ECO:0000259" key="3">
    <source>
        <dbReference type="PROSITE" id="PS50887"/>
    </source>
</evidence>
<dbReference type="SUPFAM" id="SSF55073">
    <property type="entry name" value="Nucleotide cyclase"/>
    <property type="match status" value="1"/>
</dbReference>
<keyword evidence="1" id="KW-0175">Coiled coil</keyword>
<dbReference type="Gene3D" id="1.25.40.10">
    <property type="entry name" value="Tetratricopeptide repeat domain"/>
    <property type="match status" value="1"/>
</dbReference>
<dbReference type="EMBL" id="BMQN01000003">
    <property type="protein sequence ID" value="GGR92348.1"/>
    <property type="molecule type" value="Genomic_DNA"/>
</dbReference>